<accession>A0A1E3X3N4</accession>
<comment type="caution">
    <text evidence="1">The sequence shown here is derived from an EMBL/GenBank/DDBJ whole genome shotgun (WGS) entry which is preliminary data.</text>
</comment>
<protein>
    <submittedName>
        <fullName evidence="1">Uncharacterized protein</fullName>
    </submittedName>
</protein>
<dbReference type="EMBL" id="MAYW01000270">
    <property type="protein sequence ID" value="ODS30172.1"/>
    <property type="molecule type" value="Genomic_DNA"/>
</dbReference>
<evidence type="ECO:0000313" key="2">
    <source>
        <dbReference type="Proteomes" id="UP000094056"/>
    </source>
</evidence>
<name>A0A1E3X3N4_9BACT</name>
<proteinExistence type="predicted"/>
<dbReference type="AlphaFoldDB" id="A0A1E3X3N4"/>
<feature type="non-terminal residue" evidence="1">
    <location>
        <position position="136"/>
    </location>
</feature>
<dbReference type="Proteomes" id="UP000094056">
    <property type="component" value="Unassembled WGS sequence"/>
</dbReference>
<gene>
    <name evidence="1" type="ORF">SCARUB_04722</name>
</gene>
<sequence>MRIYNNRENGFFSRPYLRKREEYHVSYEDDFYDDYSSGSDETQSLSTVKVIAGTRLYFSKYGIKRVQPFLIAEIGKQFAWAIDKYEDLYPPEEPTSSSDDNYEEYLEEQNSPIFGVFGLGAEYYFNEALSAFTNVL</sequence>
<organism evidence="1 2">
    <name type="scientific">Candidatus Scalindua rubra</name>
    <dbReference type="NCBI Taxonomy" id="1872076"/>
    <lineage>
        <taxon>Bacteria</taxon>
        <taxon>Pseudomonadati</taxon>
        <taxon>Planctomycetota</taxon>
        <taxon>Candidatus Brocadiia</taxon>
        <taxon>Candidatus Brocadiales</taxon>
        <taxon>Candidatus Scalinduaceae</taxon>
        <taxon>Candidatus Scalindua</taxon>
    </lineage>
</organism>
<evidence type="ECO:0000313" key="1">
    <source>
        <dbReference type="EMBL" id="ODS30172.1"/>
    </source>
</evidence>
<reference evidence="1 2" key="1">
    <citation type="submission" date="2016-07" db="EMBL/GenBank/DDBJ databases">
        <title>Draft genome of Scalindua rubra, obtained from a brine-seawater interface in the Red Sea, sheds light on salt adaptation in anammox bacteria.</title>
        <authorList>
            <person name="Speth D.R."/>
            <person name="Lagkouvardos I."/>
            <person name="Wang Y."/>
            <person name="Qian P.-Y."/>
            <person name="Dutilh B.E."/>
            <person name="Jetten M.S."/>
        </authorList>
    </citation>
    <scope>NUCLEOTIDE SEQUENCE [LARGE SCALE GENOMIC DNA]</scope>
    <source>
        <strain evidence="1">BSI-1</strain>
    </source>
</reference>